<dbReference type="InterPro" id="IPR000620">
    <property type="entry name" value="EamA_dom"/>
</dbReference>
<feature type="transmembrane region" description="Helical" evidence="7">
    <location>
        <begin position="124"/>
        <end position="145"/>
    </location>
</feature>
<accession>A0A398BFB6</accession>
<evidence type="ECO:0000259" key="8">
    <source>
        <dbReference type="Pfam" id="PF00892"/>
    </source>
</evidence>
<comment type="similarity">
    <text evidence="2">Belongs to the EamA transporter family.</text>
</comment>
<feature type="transmembrane region" description="Helical" evidence="7">
    <location>
        <begin position="151"/>
        <end position="170"/>
    </location>
</feature>
<comment type="subcellular location">
    <subcellularLocation>
        <location evidence="1">Cell membrane</location>
        <topology evidence="1">Multi-pass membrane protein</topology>
    </subcellularLocation>
</comment>
<dbReference type="RefSeq" id="WP_119115179.1">
    <property type="nucleotide sequence ID" value="NZ_QWVS01000002.1"/>
</dbReference>
<keyword evidence="6 7" id="KW-0472">Membrane</keyword>
<name>A0A398BFB6_9BACI</name>
<protein>
    <submittedName>
        <fullName evidence="9">DMT family transporter</fullName>
    </submittedName>
</protein>
<feature type="transmembrane region" description="Helical" evidence="7">
    <location>
        <begin position="182"/>
        <end position="201"/>
    </location>
</feature>
<feature type="transmembrane region" description="Helical" evidence="7">
    <location>
        <begin position="39"/>
        <end position="56"/>
    </location>
</feature>
<evidence type="ECO:0000256" key="3">
    <source>
        <dbReference type="ARBA" id="ARBA00022475"/>
    </source>
</evidence>
<evidence type="ECO:0000256" key="5">
    <source>
        <dbReference type="ARBA" id="ARBA00022989"/>
    </source>
</evidence>
<dbReference type="Proteomes" id="UP000266016">
    <property type="component" value="Unassembled WGS sequence"/>
</dbReference>
<feature type="transmembrane region" description="Helical" evidence="7">
    <location>
        <begin position="97"/>
        <end position="117"/>
    </location>
</feature>
<keyword evidence="5 7" id="KW-1133">Transmembrane helix</keyword>
<evidence type="ECO:0000256" key="4">
    <source>
        <dbReference type="ARBA" id="ARBA00022692"/>
    </source>
</evidence>
<evidence type="ECO:0000313" key="9">
    <source>
        <dbReference type="EMBL" id="RID89069.1"/>
    </source>
</evidence>
<dbReference type="SUPFAM" id="SSF103481">
    <property type="entry name" value="Multidrug resistance efflux transporter EmrE"/>
    <property type="match status" value="2"/>
</dbReference>
<dbReference type="InterPro" id="IPR050638">
    <property type="entry name" value="AA-Vitamin_Transporters"/>
</dbReference>
<dbReference type="AlphaFoldDB" id="A0A398BFB6"/>
<feature type="transmembrane region" description="Helical" evidence="7">
    <location>
        <begin position="269"/>
        <end position="286"/>
    </location>
</feature>
<dbReference type="Pfam" id="PF00892">
    <property type="entry name" value="EamA"/>
    <property type="match status" value="2"/>
</dbReference>
<dbReference type="InterPro" id="IPR037185">
    <property type="entry name" value="EmrE-like"/>
</dbReference>
<feature type="transmembrane region" description="Helical" evidence="7">
    <location>
        <begin position="213"/>
        <end position="232"/>
    </location>
</feature>
<dbReference type="PANTHER" id="PTHR32322">
    <property type="entry name" value="INNER MEMBRANE TRANSPORTER"/>
    <property type="match status" value="1"/>
</dbReference>
<evidence type="ECO:0000256" key="2">
    <source>
        <dbReference type="ARBA" id="ARBA00007362"/>
    </source>
</evidence>
<reference evidence="9 10" key="1">
    <citation type="submission" date="2018-08" db="EMBL/GenBank/DDBJ databases">
        <title>Bacillus jemisoniae sp. nov., Bacillus chryseoplanitiae sp. nov., Bacillus resnikiae sp. nov., and Bacillus frankliniae sp. nov., isolated from Viking spacecraft and associated surfaces.</title>
        <authorList>
            <person name="Seuylemezian A."/>
            <person name="Vaishampayan P."/>
        </authorList>
    </citation>
    <scope>NUCLEOTIDE SEQUENCE [LARGE SCALE GENOMIC DNA]</scope>
    <source>
        <strain evidence="9 10">MA001</strain>
    </source>
</reference>
<comment type="caution">
    <text evidence="9">The sequence shown here is derived from an EMBL/GenBank/DDBJ whole genome shotgun (WGS) entry which is preliminary data.</text>
</comment>
<keyword evidence="4 7" id="KW-0812">Transmembrane</keyword>
<dbReference type="PANTHER" id="PTHR32322:SF18">
    <property type="entry name" value="S-ADENOSYLMETHIONINE_S-ADENOSYLHOMOCYSTEINE TRANSPORTER"/>
    <property type="match status" value="1"/>
</dbReference>
<feature type="transmembrane region" description="Helical" evidence="7">
    <location>
        <begin position="244"/>
        <end position="263"/>
    </location>
</feature>
<proteinExistence type="inferred from homology"/>
<evidence type="ECO:0000256" key="6">
    <source>
        <dbReference type="ARBA" id="ARBA00023136"/>
    </source>
</evidence>
<feature type="transmembrane region" description="Helical" evidence="7">
    <location>
        <begin position="9"/>
        <end position="27"/>
    </location>
</feature>
<gene>
    <name evidence="9" type="ORF">D1953_00390</name>
</gene>
<evidence type="ECO:0000313" key="10">
    <source>
        <dbReference type="Proteomes" id="UP000266016"/>
    </source>
</evidence>
<organism evidence="9 10">
    <name type="scientific">Peribacillus asahii</name>
    <dbReference type="NCBI Taxonomy" id="228899"/>
    <lineage>
        <taxon>Bacteria</taxon>
        <taxon>Bacillati</taxon>
        <taxon>Bacillota</taxon>
        <taxon>Bacilli</taxon>
        <taxon>Bacillales</taxon>
        <taxon>Bacillaceae</taxon>
        <taxon>Peribacillus</taxon>
    </lineage>
</organism>
<dbReference type="GO" id="GO:0005886">
    <property type="term" value="C:plasma membrane"/>
    <property type="evidence" value="ECO:0007669"/>
    <property type="project" value="UniProtKB-SubCell"/>
</dbReference>
<keyword evidence="3" id="KW-1003">Cell membrane</keyword>
<sequence length="304" mass="33285">MIELLRRKMIIHMACLVLIWGLCWPIYKYTLSYTPPLLYAGMRALIGGVLLSILCFPKRKSIRWSENWRIYCVSALFNTVLFFGLQTIGLMYLPGGLFSVIVYLQPVLIGIFAWVWLGETMSAIKVIGLVIGFLGVGAVSTGSISGQVSPLGVALAIITAISWTLGVIYVKKVSPKVDSLWLVALQSVLGGVVLTGMGLGTESWSDVAWNSTYIFGLVFGSTLGIPVAYILYFKLLNSGETSKVASSTFLVPLIAVLFGTLFLGEPFTLSLFIGLILIASSIYLVNRPKKGEPEYKYTTLQEKI</sequence>
<feature type="domain" description="EamA" evidence="8">
    <location>
        <begin position="151"/>
        <end position="286"/>
    </location>
</feature>
<feature type="transmembrane region" description="Helical" evidence="7">
    <location>
        <begin position="68"/>
        <end position="91"/>
    </location>
</feature>
<evidence type="ECO:0000256" key="1">
    <source>
        <dbReference type="ARBA" id="ARBA00004651"/>
    </source>
</evidence>
<evidence type="ECO:0000256" key="7">
    <source>
        <dbReference type="SAM" id="Phobius"/>
    </source>
</evidence>
<keyword evidence="10" id="KW-1185">Reference proteome</keyword>
<dbReference type="EMBL" id="QWVS01000002">
    <property type="protein sequence ID" value="RID89069.1"/>
    <property type="molecule type" value="Genomic_DNA"/>
</dbReference>
<feature type="domain" description="EamA" evidence="8">
    <location>
        <begin position="9"/>
        <end position="140"/>
    </location>
</feature>